<dbReference type="PANTHER" id="PTHR33164">
    <property type="entry name" value="TRANSCRIPTIONAL REGULATOR, MARR FAMILY"/>
    <property type="match status" value="1"/>
</dbReference>
<dbReference type="RefSeq" id="WP_009482074.1">
    <property type="nucleotide sequence ID" value="NZ_BAFE01000047.1"/>
</dbReference>
<dbReference type="GO" id="GO:0005737">
    <property type="term" value="C:cytoplasm"/>
    <property type="evidence" value="ECO:0007669"/>
    <property type="project" value="UniProtKB-SubCell"/>
</dbReference>
<protein>
    <submittedName>
        <fullName evidence="7">Putative MarR family transcriptional regulator</fullName>
    </submittedName>
</protein>
<dbReference type="Gene3D" id="1.10.10.10">
    <property type="entry name" value="Winged helix-like DNA-binding domain superfamily/Winged helix DNA-binding domain"/>
    <property type="match status" value="1"/>
</dbReference>
<dbReference type="FunFam" id="1.10.10.10:FF:000163">
    <property type="entry name" value="MarR family transcriptional regulator"/>
    <property type="match status" value="1"/>
</dbReference>
<evidence type="ECO:0000256" key="1">
    <source>
        <dbReference type="ARBA" id="ARBA00004496"/>
    </source>
</evidence>
<evidence type="ECO:0000256" key="4">
    <source>
        <dbReference type="ARBA" id="ARBA00023125"/>
    </source>
</evidence>
<keyword evidence="8" id="KW-1185">Reference proteome</keyword>
<dbReference type="InterPro" id="IPR000835">
    <property type="entry name" value="HTH_MarR-typ"/>
</dbReference>
<name>H5UR18_9MICO</name>
<keyword evidence="5" id="KW-0804">Transcription</keyword>
<dbReference type="OrthoDB" id="9806864at2"/>
<dbReference type="Pfam" id="PF01047">
    <property type="entry name" value="MarR"/>
    <property type="match status" value="1"/>
</dbReference>
<dbReference type="PROSITE" id="PS50995">
    <property type="entry name" value="HTH_MARR_2"/>
    <property type="match status" value="1"/>
</dbReference>
<dbReference type="eggNOG" id="COG1846">
    <property type="taxonomic scope" value="Bacteria"/>
</dbReference>
<dbReference type="SUPFAM" id="SSF46785">
    <property type="entry name" value="Winged helix' DNA-binding domain"/>
    <property type="match status" value="1"/>
</dbReference>
<evidence type="ECO:0000256" key="2">
    <source>
        <dbReference type="ARBA" id="ARBA00022490"/>
    </source>
</evidence>
<dbReference type="Proteomes" id="UP000004367">
    <property type="component" value="Unassembled WGS sequence"/>
</dbReference>
<dbReference type="InterPro" id="IPR036390">
    <property type="entry name" value="WH_DNA-bd_sf"/>
</dbReference>
<dbReference type="GO" id="GO:0003700">
    <property type="term" value="F:DNA-binding transcription factor activity"/>
    <property type="evidence" value="ECO:0007669"/>
    <property type="project" value="InterPro"/>
</dbReference>
<reference evidence="7 8" key="1">
    <citation type="submission" date="2012-02" db="EMBL/GenBank/DDBJ databases">
        <title>Whole genome shotgun sequence of Mobilicoccus pelagius NBRC 104925.</title>
        <authorList>
            <person name="Yoshida Y."/>
            <person name="Hosoyama A."/>
            <person name="Tsuchikane K."/>
            <person name="Katsumata H."/>
            <person name="Yamazaki S."/>
            <person name="Fujita N."/>
        </authorList>
    </citation>
    <scope>NUCLEOTIDE SEQUENCE [LARGE SCALE GENOMIC DNA]</scope>
    <source>
        <strain evidence="7 8">NBRC 104925</strain>
    </source>
</reference>
<sequence length="153" mass="17019">MEPDLRLDSQVCFALYSAARAAQSAYRPLLAELDLTYPQWLVLLALWEEDGLTVGALGERLHLDSGTLSPLLRRMETRGVLTRQRAETDARTVTLHLTPEGRDLRGRAGDVQRCLVPLVDLDADEAATLRDLAHRLVASTERRTLTGRNGESE</sequence>
<gene>
    <name evidence="7" type="ORF">MOPEL_067_00250</name>
</gene>
<organism evidence="7 8">
    <name type="scientific">Mobilicoccus pelagius NBRC 104925</name>
    <dbReference type="NCBI Taxonomy" id="1089455"/>
    <lineage>
        <taxon>Bacteria</taxon>
        <taxon>Bacillati</taxon>
        <taxon>Actinomycetota</taxon>
        <taxon>Actinomycetes</taxon>
        <taxon>Micrococcales</taxon>
        <taxon>Dermatophilaceae</taxon>
        <taxon>Mobilicoccus</taxon>
    </lineage>
</organism>
<keyword evidence="3" id="KW-0805">Transcription regulation</keyword>
<comment type="caution">
    <text evidence="7">The sequence shown here is derived from an EMBL/GenBank/DDBJ whole genome shotgun (WGS) entry which is preliminary data.</text>
</comment>
<evidence type="ECO:0000256" key="3">
    <source>
        <dbReference type="ARBA" id="ARBA00023015"/>
    </source>
</evidence>
<accession>H5UR18</accession>
<comment type="subcellular location">
    <subcellularLocation>
        <location evidence="1">Cytoplasm</location>
    </subcellularLocation>
</comment>
<feature type="domain" description="HTH marR-type" evidence="6">
    <location>
        <begin position="8"/>
        <end position="138"/>
    </location>
</feature>
<evidence type="ECO:0000313" key="8">
    <source>
        <dbReference type="Proteomes" id="UP000004367"/>
    </source>
</evidence>
<keyword evidence="4" id="KW-0238">DNA-binding</keyword>
<dbReference type="PANTHER" id="PTHR33164:SF5">
    <property type="entry name" value="ORGANIC HYDROPEROXIDE RESISTANCE TRANSCRIPTIONAL REGULATOR"/>
    <property type="match status" value="1"/>
</dbReference>
<dbReference type="GO" id="GO:0006950">
    <property type="term" value="P:response to stress"/>
    <property type="evidence" value="ECO:0007669"/>
    <property type="project" value="TreeGrafter"/>
</dbReference>
<keyword evidence="2" id="KW-0963">Cytoplasm</keyword>
<evidence type="ECO:0000313" key="7">
    <source>
        <dbReference type="EMBL" id="GAB48176.1"/>
    </source>
</evidence>
<dbReference type="AlphaFoldDB" id="H5UR18"/>
<dbReference type="STRING" id="1089455.MOPEL_067_00250"/>
<dbReference type="InterPro" id="IPR036388">
    <property type="entry name" value="WH-like_DNA-bd_sf"/>
</dbReference>
<dbReference type="SMART" id="SM00347">
    <property type="entry name" value="HTH_MARR"/>
    <property type="match status" value="1"/>
</dbReference>
<dbReference type="InterPro" id="IPR039422">
    <property type="entry name" value="MarR/SlyA-like"/>
</dbReference>
<proteinExistence type="predicted"/>
<dbReference type="EMBL" id="BAFE01000047">
    <property type="protein sequence ID" value="GAB48176.1"/>
    <property type="molecule type" value="Genomic_DNA"/>
</dbReference>
<evidence type="ECO:0000256" key="5">
    <source>
        <dbReference type="ARBA" id="ARBA00023163"/>
    </source>
</evidence>
<evidence type="ECO:0000259" key="6">
    <source>
        <dbReference type="PROSITE" id="PS50995"/>
    </source>
</evidence>
<dbReference type="GO" id="GO:0003677">
    <property type="term" value="F:DNA binding"/>
    <property type="evidence" value="ECO:0007669"/>
    <property type="project" value="UniProtKB-KW"/>
</dbReference>